<name>A0ABD3EFW7_9LAMI</name>
<protein>
    <submittedName>
        <fullName evidence="2">Uncharacterized protein</fullName>
    </submittedName>
</protein>
<proteinExistence type="predicted"/>
<dbReference type="EMBL" id="JAVIJP010000005">
    <property type="protein sequence ID" value="KAL3652030.1"/>
    <property type="molecule type" value="Genomic_DNA"/>
</dbReference>
<comment type="caution">
    <text evidence="2">The sequence shown here is derived from an EMBL/GenBank/DDBJ whole genome shotgun (WGS) entry which is preliminary data.</text>
</comment>
<dbReference type="AlphaFoldDB" id="A0ABD3EFW7"/>
<evidence type="ECO:0000313" key="2">
    <source>
        <dbReference type="EMBL" id="KAL3652030.1"/>
    </source>
</evidence>
<feature type="compositionally biased region" description="Polar residues" evidence="1">
    <location>
        <begin position="54"/>
        <end position="68"/>
    </location>
</feature>
<organism evidence="2 3">
    <name type="scientific">Castilleja foliolosa</name>
    <dbReference type="NCBI Taxonomy" id="1961234"/>
    <lineage>
        <taxon>Eukaryota</taxon>
        <taxon>Viridiplantae</taxon>
        <taxon>Streptophyta</taxon>
        <taxon>Embryophyta</taxon>
        <taxon>Tracheophyta</taxon>
        <taxon>Spermatophyta</taxon>
        <taxon>Magnoliopsida</taxon>
        <taxon>eudicotyledons</taxon>
        <taxon>Gunneridae</taxon>
        <taxon>Pentapetalae</taxon>
        <taxon>asterids</taxon>
        <taxon>lamiids</taxon>
        <taxon>Lamiales</taxon>
        <taxon>Orobanchaceae</taxon>
        <taxon>Pedicularideae</taxon>
        <taxon>Castillejinae</taxon>
        <taxon>Castilleja</taxon>
    </lineage>
</organism>
<evidence type="ECO:0000313" key="3">
    <source>
        <dbReference type="Proteomes" id="UP001632038"/>
    </source>
</evidence>
<keyword evidence="3" id="KW-1185">Reference proteome</keyword>
<gene>
    <name evidence="2" type="ORF">CASFOL_001711</name>
</gene>
<accession>A0ABD3EFW7</accession>
<sequence length="164" mass="17821">MGFRISAACDGDGFGNAAEAQPTALSSQAFDLQISRRPAGLVSEKVQKNDDVENTPNSVDVKNNNNIRTHPPTPQCFSAGKGLSKAASPKPFRTRPLVSCLSEFKNLEKLELGFNNLTSLERAHVSIYRCSVQDSQFLVNPTAESIFGETHDLVAKTIQEQGKI</sequence>
<feature type="region of interest" description="Disordered" evidence="1">
    <location>
        <begin position="48"/>
        <end position="82"/>
    </location>
</feature>
<dbReference type="Proteomes" id="UP001632038">
    <property type="component" value="Unassembled WGS sequence"/>
</dbReference>
<reference evidence="3" key="1">
    <citation type="journal article" date="2024" name="IScience">
        <title>Strigolactones Initiate the Formation of Haustorium-like Structures in Castilleja.</title>
        <authorList>
            <person name="Buerger M."/>
            <person name="Peterson D."/>
            <person name="Chory J."/>
        </authorList>
    </citation>
    <scope>NUCLEOTIDE SEQUENCE [LARGE SCALE GENOMIC DNA]</scope>
</reference>
<evidence type="ECO:0000256" key="1">
    <source>
        <dbReference type="SAM" id="MobiDB-lite"/>
    </source>
</evidence>